<dbReference type="Proteomes" id="UP000198878">
    <property type="component" value="Unassembled WGS sequence"/>
</dbReference>
<feature type="transmembrane region" description="Helical" evidence="1">
    <location>
        <begin position="72"/>
        <end position="88"/>
    </location>
</feature>
<keyword evidence="3" id="KW-1185">Reference proteome</keyword>
<organism evidence="2 3">
    <name type="scientific">Amycolatopsis pretoriensis</name>
    <dbReference type="NCBI Taxonomy" id="218821"/>
    <lineage>
        <taxon>Bacteria</taxon>
        <taxon>Bacillati</taxon>
        <taxon>Actinomycetota</taxon>
        <taxon>Actinomycetes</taxon>
        <taxon>Pseudonocardiales</taxon>
        <taxon>Pseudonocardiaceae</taxon>
        <taxon>Amycolatopsis</taxon>
    </lineage>
</organism>
<keyword evidence="1" id="KW-0812">Transmembrane</keyword>
<evidence type="ECO:0000256" key="1">
    <source>
        <dbReference type="SAM" id="Phobius"/>
    </source>
</evidence>
<proteinExistence type="predicted"/>
<protein>
    <submittedName>
        <fullName evidence="2">Uncharacterized protein</fullName>
    </submittedName>
</protein>
<dbReference type="RefSeq" id="WP_086677112.1">
    <property type="nucleotide sequence ID" value="NZ_FNUJ01000006.1"/>
</dbReference>
<keyword evidence="1" id="KW-0472">Membrane</keyword>
<dbReference type="STRING" id="218821.SAMN05421837_106758"/>
<sequence>MSTSELARPSGFLGPLNSRWHHRALAVFMVIVIGHWAEHIVQAFQIYALGWPTPKARGVLGMPFPALISSEWLHYGYALVMLVFLWILRHGFAGRSRQWWNLALAIQFWHHIEHLLLFIQAQSGWRLAGQKVPTSIIQLLVPRVELHLFYNTIVTIPMIVAVVLHRRASVAEHELTGCTCGLRPPALAAS</sequence>
<gene>
    <name evidence="2" type="ORF">SAMN05421837_106758</name>
</gene>
<feature type="transmembrane region" description="Helical" evidence="1">
    <location>
        <begin position="20"/>
        <end position="37"/>
    </location>
</feature>
<keyword evidence="1" id="KW-1133">Transmembrane helix</keyword>
<name>A0A1H5R5R6_9PSEU</name>
<evidence type="ECO:0000313" key="3">
    <source>
        <dbReference type="Proteomes" id="UP000198878"/>
    </source>
</evidence>
<accession>A0A1H5R5R6</accession>
<dbReference type="OrthoDB" id="3619281at2"/>
<dbReference type="AlphaFoldDB" id="A0A1H5R5R6"/>
<dbReference type="EMBL" id="FNUJ01000006">
    <property type="protein sequence ID" value="SEF33384.1"/>
    <property type="molecule type" value="Genomic_DNA"/>
</dbReference>
<evidence type="ECO:0000313" key="2">
    <source>
        <dbReference type="EMBL" id="SEF33384.1"/>
    </source>
</evidence>
<reference evidence="3" key="1">
    <citation type="submission" date="2016-10" db="EMBL/GenBank/DDBJ databases">
        <authorList>
            <person name="Varghese N."/>
            <person name="Submissions S."/>
        </authorList>
    </citation>
    <scope>NUCLEOTIDE SEQUENCE [LARGE SCALE GENOMIC DNA]</scope>
    <source>
        <strain evidence="3">DSM 44654</strain>
    </source>
</reference>